<dbReference type="PANTHER" id="PTHR43228">
    <property type="entry name" value="TWO-COMPONENT RESPONSE REGULATOR"/>
    <property type="match status" value="1"/>
</dbReference>
<gene>
    <name evidence="3" type="ordered locus">Nitsa_0417</name>
</gene>
<dbReference type="Proteomes" id="UP000008633">
    <property type="component" value="Chromosome"/>
</dbReference>
<dbReference type="SMART" id="SM00448">
    <property type="entry name" value="REC"/>
    <property type="match status" value="1"/>
</dbReference>
<dbReference type="InterPro" id="IPR011006">
    <property type="entry name" value="CheY-like_superfamily"/>
</dbReference>
<dbReference type="PROSITE" id="PS50110">
    <property type="entry name" value="RESPONSE_REGULATORY"/>
    <property type="match status" value="1"/>
</dbReference>
<feature type="domain" description="Response regulatory" evidence="2">
    <location>
        <begin position="4"/>
        <end position="122"/>
    </location>
</feature>
<reference evidence="3 4" key="1">
    <citation type="journal article" date="2011" name="Stand. Genomic Sci.">
        <title>Complete genome sequence of Nitratifractor salsuginis type strain (E9I37-1).</title>
        <authorList>
            <person name="Anderson I."/>
            <person name="Sikorski J."/>
            <person name="Zeytun A."/>
            <person name="Nolan M."/>
            <person name="Lapidus A."/>
            <person name="Lucas S."/>
            <person name="Hammon N."/>
            <person name="Deshpande S."/>
            <person name="Cheng J.F."/>
            <person name="Tapia R."/>
            <person name="Han C."/>
            <person name="Goodwin L."/>
            <person name="Pitluck S."/>
            <person name="Liolios K."/>
            <person name="Pagani I."/>
            <person name="Ivanova N."/>
            <person name="Huntemann M."/>
            <person name="Mavromatis K."/>
            <person name="Ovchinikova G."/>
            <person name="Pati A."/>
            <person name="Chen A."/>
            <person name="Palaniappan K."/>
            <person name="Land M."/>
            <person name="Hauser L."/>
            <person name="Brambilla E.M."/>
            <person name="Ngatchou-Djao O.D."/>
            <person name="Rohde M."/>
            <person name="Tindall B.J."/>
            <person name="Goker M."/>
            <person name="Detter J.C."/>
            <person name="Woyke T."/>
            <person name="Bristow J."/>
            <person name="Eisen J.A."/>
            <person name="Markowitz V."/>
            <person name="Hugenholtz P."/>
            <person name="Klenk H.P."/>
            <person name="Kyrpides N.C."/>
        </authorList>
    </citation>
    <scope>NUCLEOTIDE SEQUENCE [LARGE SCALE GENOMIC DNA]</scope>
    <source>
        <strain evidence="4">DSM 16511 / JCM 12458 / E9I37-1</strain>
    </source>
</reference>
<keyword evidence="1" id="KW-0597">Phosphoprotein</keyword>
<reference evidence="4" key="2">
    <citation type="submission" date="2011-01" db="EMBL/GenBank/DDBJ databases">
        <title>The complete genome of Nitratifractor salsuginis DSM 16511.</title>
        <authorList>
            <consortium name="US DOE Joint Genome Institute (JGI-PGF)"/>
            <person name="Lucas S."/>
            <person name="Copeland A."/>
            <person name="Lapidus A."/>
            <person name="Bruce D."/>
            <person name="Goodwin L."/>
            <person name="Pitluck S."/>
            <person name="Kyrpides N."/>
            <person name="Mavromatis K."/>
            <person name="Ivanova N."/>
            <person name="Mikhailova N."/>
            <person name="Zeytun A."/>
            <person name="Detter J.C."/>
            <person name="Tapia R."/>
            <person name="Han C."/>
            <person name="Land M."/>
            <person name="Hauser L."/>
            <person name="Markowitz V."/>
            <person name="Cheng J.-F."/>
            <person name="Hugenholtz P."/>
            <person name="Woyke T."/>
            <person name="Wu D."/>
            <person name="Tindall B."/>
            <person name="Schuetze A."/>
            <person name="Brambilla E."/>
            <person name="Klenk H.-P."/>
            <person name="Eisen J.A."/>
        </authorList>
    </citation>
    <scope>NUCLEOTIDE SEQUENCE [LARGE SCALE GENOMIC DNA]</scope>
    <source>
        <strain evidence="4">DSM 16511 / JCM 12458 / E9I37-1</strain>
    </source>
</reference>
<dbReference type="eggNOG" id="COG3706">
    <property type="taxonomic scope" value="Bacteria"/>
</dbReference>
<evidence type="ECO:0000313" key="4">
    <source>
        <dbReference type="Proteomes" id="UP000008633"/>
    </source>
</evidence>
<dbReference type="HOGENOM" id="CLU_000445_69_17_7"/>
<dbReference type="InterPro" id="IPR001789">
    <property type="entry name" value="Sig_transdc_resp-reg_receiver"/>
</dbReference>
<dbReference type="AlphaFoldDB" id="E6X098"/>
<protein>
    <submittedName>
        <fullName evidence="3">Response regulator receiver protein</fullName>
    </submittedName>
</protein>
<keyword evidence="4" id="KW-1185">Reference proteome</keyword>
<dbReference type="Gene3D" id="3.40.50.2300">
    <property type="match status" value="1"/>
</dbReference>
<dbReference type="RefSeq" id="WP_013553383.1">
    <property type="nucleotide sequence ID" value="NC_014935.1"/>
</dbReference>
<dbReference type="KEGG" id="nsa:Nitsa_0417"/>
<organism evidence="3 4">
    <name type="scientific">Nitratifractor salsuginis (strain DSM 16511 / JCM 12458 / E9I37-1)</name>
    <dbReference type="NCBI Taxonomy" id="749222"/>
    <lineage>
        <taxon>Bacteria</taxon>
        <taxon>Pseudomonadati</taxon>
        <taxon>Campylobacterota</taxon>
        <taxon>Epsilonproteobacteria</taxon>
        <taxon>Campylobacterales</taxon>
        <taxon>Sulfurovaceae</taxon>
        <taxon>Nitratifractor</taxon>
    </lineage>
</organism>
<dbReference type="EMBL" id="CP002452">
    <property type="protein sequence ID" value="ADV45687.1"/>
    <property type="molecule type" value="Genomic_DNA"/>
</dbReference>
<evidence type="ECO:0000256" key="1">
    <source>
        <dbReference type="PROSITE-ProRule" id="PRU00169"/>
    </source>
</evidence>
<dbReference type="SUPFAM" id="SSF52172">
    <property type="entry name" value="CheY-like"/>
    <property type="match status" value="1"/>
</dbReference>
<feature type="modified residue" description="4-aspartylphosphate" evidence="1">
    <location>
        <position position="57"/>
    </location>
</feature>
<name>E6X098_NITSE</name>
<dbReference type="OrthoDB" id="7631574at2"/>
<evidence type="ECO:0000313" key="3">
    <source>
        <dbReference type="EMBL" id="ADV45687.1"/>
    </source>
</evidence>
<sequence length="127" mass="14507">MALKVLVVDDDFINRKLIQALLHRHPDLVSQILEAENGSEALQVVRENPDVDLILLDILMPVLDGKEFLKIFRSDPENSRIPVIVLSTDDTQKSAVFDLGAEDFIIKPINENDLINRIRYWTQNLDS</sequence>
<dbReference type="PANTHER" id="PTHR43228:SF1">
    <property type="entry name" value="TWO-COMPONENT RESPONSE REGULATOR ARR22"/>
    <property type="match status" value="1"/>
</dbReference>
<dbReference type="GO" id="GO:0000160">
    <property type="term" value="P:phosphorelay signal transduction system"/>
    <property type="evidence" value="ECO:0007669"/>
    <property type="project" value="InterPro"/>
</dbReference>
<dbReference type="InterPro" id="IPR052048">
    <property type="entry name" value="ST_Response_Regulator"/>
</dbReference>
<accession>E6X098</accession>
<dbReference type="STRING" id="749222.Nitsa_0417"/>
<evidence type="ECO:0000259" key="2">
    <source>
        <dbReference type="PROSITE" id="PS50110"/>
    </source>
</evidence>
<dbReference type="Pfam" id="PF00072">
    <property type="entry name" value="Response_reg"/>
    <property type="match status" value="1"/>
</dbReference>
<proteinExistence type="predicted"/>